<proteinExistence type="predicted"/>
<keyword evidence="1" id="KW-0732">Signal</keyword>
<organism evidence="2 3">
    <name type="scientific">Roseitalea porphyridii</name>
    <dbReference type="NCBI Taxonomy" id="1852022"/>
    <lineage>
        <taxon>Bacteria</taxon>
        <taxon>Pseudomonadati</taxon>
        <taxon>Pseudomonadota</taxon>
        <taxon>Alphaproteobacteria</taxon>
        <taxon>Hyphomicrobiales</taxon>
        <taxon>Ahrensiaceae</taxon>
        <taxon>Roseitalea</taxon>
    </lineage>
</organism>
<sequence length="337" mass="36737">MTTDTSRALLKPRRTGLVAALALGSLLAVTASAGADPVRWSMEGWKTDFEQSSVDLARIRSGGPPRDGIPSIDNPVFEFVPGHDALAPNEPVVGLTIDGDARAYPLRILTWHEIVNDVVGGVPVAVTYCPLCNSAPVFERTVDGRVLEFGTTGKLKDSNLIMYDRQTETWWQQFTGEAIVGEMTGQMLELVPVRLQSWAEFAEDNPTGRVLVPNNESMRDYGRNPYVGYDSSRPFLYDGQLPEDIDPMERVVIVPRDDAEPLIVTMNTLAEAGAWSADGLAFTWTAGQASALDTNRIDQGRDVGTVLVTRDGEDVPYDVTFAFVAHAFHPGVTIVGK</sequence>
<protein>
    <submittedName>
        <fullName evidence="2">DUF3179 domain-containing protein</fullName>
    </submittedName>
</protein>
<gene>
    <name evidence="2" type="ORF">E0E05_06335</name>
</gene>
<accession>A0A4P6UYZ5</accession>
<dbReference type="Pfam" id="PF11376">
    <property type="entry name" value="DUF3179"/>
    <property type="match status" value="1"/>
</dbReference>
<evidence type="ECO:0000313" key="2">
    <source>
        <dbReference type="EMBL" id="QBK30252.1"/>
    </source>
</evidence>
<feature type="signal peptide" evidence="1">
    <location>
        <begin position="1"/>
        <end position="35"/>
    </location>
</feature>
<dbReference type="AlphaFoldDB" id="A0A4P6UYZ5"/>
<feature type="chain" id="PRO_5020704563" evidence="1">
    <location>
        <begin position="36"/>
        <end position="337"/>
    </location>
</feature>
<dbReference type="Proteomes" id="UP000293719">
    <property type="component" value="Chromosome"/>
</dbReference>
<dbReference type="GeneID" id="90766910"/>
<keyword evidence="3" id="KW-1185">Reference proteome</keyword>
<name>A0A4P6UYZ5_9HYPH</name>
<dbReference type="KEGG" id="rpod:E0E05_06335"/>
<dbReference type="InterPro" id="IPR021516">
    <property type="entry name" value="DUF3179"/>
</dbReference>
<reference evidence="2 3" key="1">
    <citation type="journal article" date="2017" name="Int. J. Syst. Evol. Microbiol.">
        <title>Roseitalea porphyridii gen. nov., sp. nov., isolated from a red alga, and reclassification of Hoeflea suaedae Chung et al. 2013 as Pseudohoeflea suaedae gen. nov., comb. nov.</title>
        <authorList>
            <person name="Hyeon J.W."/>
            <person name="Jeong S.E."/>
            <person name="Baek K."/>
            <person name="Jeon C.O."/>
        </authorList>
    </citation>
    <scope>NUCLEOTIDE SEQUENCE [LARGE SCALE GENOMIC DNA]</scope>
    <source>
        <strain evidence="2 3">MA7-20</strain>
    </source>
</reference>
<evidence type="ECO:0000256" key="1">
    <source>
        <dbReference type="SAM" id="SignalP"/>
    </source>
</evidence>
<dbReference type="OrthoDB" id="9806357at2"/>
<dbReference type="EMBL" id="CP036532">
    <property type="protein sequence ID" value="QBK30252.1"/>
    <property type="molecule type" value="Genomic_DNA"/>
</dbReference>
<evidence type="ECO:0000313" key="3">
    <source>
        <dbReference type="Proteomes" id="UP000293719"/>
    </source>
</evidence>
<dbReference type="RefSeq" id="WP_131615954.1">
    <property type="nucleotide sequence ID" value="NZ_CP036532.1"/>
</dbReference>